<evidence type="ECO:0000256" key="1">
    <source>
        <dbReference type="SAM" id="MobiDB-lite"/>
    </source>
</evidence>
<dbReference type="Proteomes" id="UP000295097">
    <property type="component" value="Unassembled WGS sequence"/>
</dbReference>
<evidence type="ECO:0000313" key="2">
    <source>
        <dbReference type="EMBL" id="TCT41096.1"/>
    </source>
</evidence>
<name>A0A4R3NVG6_9HYPH</name>
<proteinExistence type="predicted"/>
<accession>A0A4R3NVG6</accession>
<evidence type="ECO:0008006" key="4">
    <source>
        <dbReference type="Google" id="ProtNLM"/>
    </source>
</evidence>
<reference evidence="2 3" key="1">
    <citation type="submission" date="2019-03" db="EMBL/GenBank/DDBJ databases">
        <title>Freshwater and sediment microbial communities from various areas in North America, analyzing microbe dynamics in response to fracking.</title>
        <authorList>
            <person name="Lamendella R."/>
        </authorList>
    </citation>
    <scope>NUCLEOTIDE SEQUENCE [LARGE SCALE GENOMIC DNA]</scope>
    <source>
        <strain evidence="2 3">175.2</strain>
    </source>
</reference>
<feature type="region of interest" description="Disordered" evidence="1">
    <location>
        <begin position="1"/>
        <end position="53"/>
    </location>
</feature>
<keyword evidence="3" id="KW-1185">Reference proteome</keyword>
<gene>
    <name evidence="2" type="ORF">EDC90_100772</name>
</gene>
<protein>
    <recommendedName>
        <fullName evidence="4">DDE family transposase</fullName>
    </recommendedName>
</protein>
<dbReference type="AlphaFoldDB" id="A0A4R3NVG6"/>
<comment type="caution">
    <text evidence="2">The sequence shown here is derived from an EMBL/GenBank/DDBJ whole genome shotgun (WGS) entry which is preliminary data.</text>
</comment>
<evidence type="ECO:0000313" key="3">
    <source>
        <dbReference type="Proteomes" id="UP000295097"/>
    </source>
</evidence>
<sequence length="200" mass="22862">MSSVQKNRNNTNSKPRAHQSDSRHRTADTADRIRRITQNRAGKPQPIAISRAGIPDKRFLTQIVTANGRTIRQSMRLAKRDADRMGKYDLALPLKDRERTPEVKETKVIRTDPDAGDMVRDGKTDWSEATYKRRKETVEHPFADARQLRGHCYTRFRGLQNQHGNAKTRAVSVQSEKLRKTAENCLQTQNREPAETSTGL</sequence>
<dbReference type="EMBL" id="SMAR01000007">
    <property type="protein sequence ID" value="TCT41096.1"/>
    <property type="molecule type" value="Genomic_DNA"/>
</dbReference>
<feature type="compositionally biased region" description="Basic and acidic residues" evidence="1">
    <location>
        <begin position="18"/>
        <end position="34"/>
    </location>
</feature>
<feature type="compositionally biased region" description="Polar residues" evidence="1">
    <location>
        <begin position="1"/>
        <end position="14"/>
    </location>
</feature>
<organism evidence="2 3">
    <name type="scientific">Martelella mediterranea</name>
    <dbReference type="NCBI Taxonomy" id="293089"/>
    <lineage>
        <taxon>Bacteria</taxon>
        <taxon>Pseudomonadati</taxon>
        <taxon>Pseudomonadota</taxon>
        <taxon>Alphaproteobacteria</taxon>
        <taxon>Hyphomicrobiales</taxon>
        <taxon>Aurantimonadaceae</taxon>
        <taxon>Martelella</taxon>
    </lineage>
</organism>